<sequence>MRIRHDELDRALMFVLRGVVGQALEMCFSVREPWQQPRCRRRIEGVVGRRW</sequence>
<reference evidence="2" key="1">
    <citation type="submission" date="2016-10" db="EMBL/GenBank/DDBJ databases">
        <authorList>
            <person name="Varghese N."/>
            <person name="Submissions S."/>
        </authorList>
    </citation>
    <scope>NUCLEOTIDE SEQUENCE [LARGE SCALE GENOMIC DNA]</scope>
    <source>
        <strain evidence="2">ATCC 25963</strain>
    </source>
</reference>
<dbReference type="AlphaFoldDB" id="A0A1I2ESB1"/>
<keyword evidence="2" id="KW-1185">Reference proteome</keyword>
<proteinExistence type="predicted"/>
<evidence type="ECO:0000313" key="2">
    <source>
        <dbReference type="Proteomes" id="UP000199400"/>
    </source>
</evidence>
<organism evidence="1 2">
    <name type="scientific">Nannocystis exedens</name>
    <dbReference type="NCBI Taxonomy" id="54"/>
    <lineage>
        <taxon>Bacteria</taxon>
        <taxon>Pseudomonadati</taxon>
        <taxon>Myxococcota</taxon>
        <taxon>Polyangia</taxon>
        <taxon>Nannocystales</taxon>
        <taxon>Nannocystaceae</taxon>
        <taxon>Nannocystis</taxon>
    </lineage>
</organism>
<dbReference type="Proteomes" id="UP000199400">
    <property type="component" value="Unassembled WGS sequence"/>
</dbReference>
<gene>
    <name evidence="1" type="ORF">SAMN02745121_06254</name>
</gene>
<protein>
    <submittedName>
        <fullName evidence="1">Uncharacterized protein</fullName>
    </submittedName>
</protein>
<dbReference type="EMBL" id="FOMX01000023">
    <property type="protein sequence ID" value="SFE95715.1"/>
    <property type="molecule type" value="Genomic_DNA"/>
</dbReference>
<evidence type="ECO:0000313" key="1">
    <source>
        <dbReference type="EMBL" id="SFE95715.1"/>
    </source>
</evidence>
<accession>A0A1I2ESB1</accession>
<name>A0A1I2ESB1_9BACT</name>